<protein>
    <recommendedName>
        <fullName evidence="8">Major facilitator superfamily (MFS) profile domain-containing protein</fullName>
    </recommendedName>
</protein>
<evidence type="ECO:0000259" key="8">
    <source>
        <dbReference type="PROSITE" id="PS50850"/>
    </source>
</evidence>
<dbReference type="GeneID" id="19157026"/>
<dbReference type="HOGENOM" id="CLU_008455_8_4_1"/>
<evidence type="ECO:0000256" key="2">
    <source>
        <dbReference type="ARBA" id="ARBA00022448"/>
    </source>
</evidence>
<keyword evidence="10" id="KW-1185">Reference proteome</keyword>
<keyword evidence="4 7" id="KW-1133">Transmembrane helix</keyword>
<feature type="transmembrane region" description="Helical" evidence="7">
    <location>
        <begin position="268"/>
        <end position="288"/>
    </location>
</feature>
<dbReference type="eggNOG" id="KOG0255">
    <property type="taxonomic scope" value="Eukaryota"/>
</dbReference>
<comment type="subcellular location">
    <subcellularLocation>
        <location evidence="1">Membrane</location>
        <topology evidence="1">Multi-pass membrane protein</topology>
    </subcellularLocation>
</comment>
<dbReference type="PANTHER" id="PTHR23502">
    <property type="entry name" value="MAJOR FACILITATOR SUPERFAMILY"/>
    <property type="match status" value="1"/>
</dbReference>
<organism evidence="9 10">
    <name type="scientific">Capronia coronata CBS 617.96</name>
    <dbReference type="NCBI Taxonomy" id="1182541"/>
    <lineage>
        <taxon>Eukaryota</taxon>
        <taxon>Fungi</taxon>
        <taxon>Dikarya</taxon>
        <taxon>Ascomycota</taxon>
        <taxon>Pezizomycotina</taxon>
        <taxon>Eurotiomycetes</taxon>
        <taxon>Chaetothyriomycetidae</taxon>
        <taxon>Chaetothyriales</taxon>
        <taxon>Herpotrichiellaceae</taxon>
        <taxon>Capronia</taxon>
    </lineage>
</organism>
<evidence type="ECO:0000313" key="10">
    <source>
        <dbReference type="Proteomes" id="UP000019484"/>
    </source>
</evidence>
<keyword evidence="5 7" id="KW-0472">Membrane</keyword>
<feature type="transmembrane region" description="Helical" evidence="7">
    <location>
        <begin position="396"/>
        <end position="420"/>
    </location>
</feature>
<evidence type="ECO:0000256" key="5">
    <source>
        <dbReference type="ARBA" id="ARBA00023136"/>
    </source>
</evidence>
<keyword evidence="3 7" id="KW-0812">Transmembrane</keyword>
<evidence type="ECO:0000256" key="3">
    <source>
        <dbReference type="ARBA" id="ARBA00022692"/>
    </source>
</evidence>
<dbReference type="RefSeq" id="XP_007721227.1">
    <property type="nucleotide sequence ID" value="XM_007723037.1"/>
</dbReference>
<evidence type="ECO:0000256" key="4">
    <source>
        <dbReference type="ARBA" id="ARBA00022989"/>
    </source>
</evidence>
<dbReference type="InterPro" id="IPR011701">
    <property type="entry name" value="MFS"/>
</dbReference>
<feature type="compositionally biased region" description="Low complexity" evidence="6">
    <location>
        <begin position="41"/>
        <end position="53"/>
    </location>
</feature>
<evidence type="ECO:0000256" key="6">
    <source>
        <dbReference type="SAM" id="MobiDB-lite"/>
    </source>
</evidence>
<dbReference type="GO" id="GO:0005886">
    <property type="term" value="C:plasma membrane"/>
    <property type="evidence" value="ECO:0007669"/>
    <property type="project" value="TreeGrafter"/>
</dbReference>
<dbReference type="InterPro" id="IPR020846">
    <property type="entry name" value="MFS_dom"/>
</dbReference>
<feature type="transmembrane region" description="Helical" evidence="7">
    <location>
        <begin position="238"/>
        <end position="256"/>
    </location>
</feature>
<dbReference type="STRING" id="1182541.W9YMD9"/>
<proteinExistence type="predicted"/>
<reference evidence="9 10" key="1">
    <citation type="submission" date="2013-03" db="EMBL/GenBank/DDBJ databases">
        <title>The Genome Sequence of Capronia coronata CBS 617.96.</title>
        <authorList>
            <consortium name="The Broad Institute Genomics Platform"/>
            <person name="Cuomo C."/>
            <person name="de Hoog S."/>
            <person name="Gorbushina A."/>
            <person name="Walker B."/>
            <person name="Young S.K."/>
            <person name="Zeng Q."/>
            <person name="Gargeya S."/>
            <person name="Fitzgerald M."/>
            <person name="Haas B."/>
            <person name="Abouelleil A."/>
            <person name="Allen A.W."/>
            <person name="Alvarado L."/>
            <person name="Arachchi H.M."/>
            <person name="Berlin A.M."/>
            <person name="Chapman S.B."/>
            <person name="Gainer-Dewar J."/>
            <person name="Goldberg J."/>
            <person name="Griggs A."/>
            <person name="Gujja S."/>
            <person name="Hansen M."/>
            <person name="Howarth C."/>
            <person name="Imamovic A."/>
            <person name="Ireland A."/>
            <person name="Larimer J."/>
            <person name="McCowan C."/>
            <person name="Murphy C."/>
            <person name="Pearson M."/>
            <person name="Poon T.W."/>
            <person name="Priest M."/>
            <person name="Roberts A."/>
            <person name="Saif S."/>
            <person name="Shea T."/>
            <person name="Sisk P."/>
            <person name="Sykes S."/>
            <person name="Wortman J."/>
            <person name="Nusbaum C."/>
            <person name="Birren B."/>
        </authorList>
    </citation>
    <scope>NUCLEOTIDE SEQUENCE [LARGE SCALE GENOMIC DNA]</scope>
    <source>
        <strain evidence="9 10">CBS 617.96</strain>
    </source>
</reference>
<accession>W9YMD9</accession>
<dbReference type="EMBL" id="AMWN01000002">
    <property type="protein sequence ID" value="EXJ93733.1"/>
    <property type="molecule type" value="Genomic_DNA"/>
</dbReference>
<feature type="transmembrane region" description="Helical" evidence="7">
    <location>
        <begin position="363"/>
        <end position="384"/>
    </location>
</feature>
<evidence type="ECO:0000256" key="7">
    <source>
        <dbReference type="SAM" id="Phobius"/>
    </source>
</evidence>
<feature type="compositionally biased region" description="Low complexity" evidence="6">
    <location>
        <begin position="602"/>
        <end position="619"/>
    </location>
</feature>
<dbReference type="Gene3D" id="1.20.1250.20">
    <property type="entry name" value="MFS general substrate transporter like domains"/>
    <property type="match status" value="1"/>
</dbReference>
<dbReference type="AlphaFoldDB" id="W9YMD9"/>
<dbReference type="Gene3D" id="1.20.1720.10">
    <property type="entry name" value="Multidrug resistance protein D"/>
    <property type="match status" value="1"/>
</dbReference>
<feature type="transmembrane region" description="Helical" evidence="7">
    <location>
        <begin position="521"/>
        <end position="539"/>
    </location>
</feature>
<evidence type="ECO:0000256" key="1">
    <source>
        <dbReference type="ARBA" id="ARBA00004141"/>
    </source>
</evidence>
<dbReference type="FunFam" id="1.20.1720.10:FF:000009">
    <property type="entry name" value="MFS multidrug transporter"/>
    <property type="match status" value="1"/>
</dbReference>
<feature type="region of interest" description="Disordered" evidence="6">
    <location>
        <begin position="597"/>
        <end position="627"/>
    </location>
</feature>
<feature type="domain" description="Major facilitator superfamily (MFS) profile" evidence="8">
    <location>
        <begin position="114"/>
        <end position="575"/>
    </location>
</feature>
<feature type="transmembrane region" description="Helical" evidence="7">
    <location>
        <begin position="453"/>
        <end position="474"/>
    </location>
</feature>
<dbReference type="GO" id="GO:0022857">
    <property type="term" value="F:transmembrane transporter activity"/>
    <property type="evidence" value="ECO:0007669"/>
    <property type="project" value="InterPro"/>
</dbReference>
<dbReference type="Pfam" id="PF07690">
    <property type="entry name" value="MFS_1"/>
    <property type="match status" value="1"/>
</dbReference>
<dbReference type="SUPFAM" id="SSF103473">
    <property type="entry name" value="MFS general substrate transporter"/>
    <property type="match status" value="1"/>
</dbReference>
<feature type="transmembrane region" description="Helical" evidence="7">
    <location>
        <begin position="148"/>
        <end position="168"/>
    </location>
</feature>
<feature type="transmembrane region" description="Helical" evidence="7">
    <location>
        <begin position="113"/>
        <end position="133"/>
    </location>
</feature>
<comment type="caution">
    <text evidence="9">The sequence shown here is derived from an EMBL/GenBank/DDBJ whole genome shotgun (WGS) entry which is preliminary data.</text>
</comment>
<feature type="transmembrane region" description="Helical" evidence="7">
    <location>
        <begin position="180"/>
        <end position="197"/>
    </location>
</feature>
<evidence type="ECO:0000313" key="9">
    <source>
        <dbReference type="EMBL" id="EXJ93733.1"/>
    </source>
</evidence>
<dbReference type="PROSITE" id="PS50850">
    <property type="entry name" value="MFS"/>
    <property type="match status" value="1"/>
</dbReference>
<keyword evidence="2" id="KW-0813">Transport</keyword>
<dbReference type="OrthoDB" id="440553at2759"/>
<dbReference type="Proteomes" id="UP000019484">
    <property type="component" value="Unassembled WGS sequence"/>
</dbReference>
<sequence length="648" mass="70052">MSSDPSHGDQDANNPIQAPVASGDRLAPEPANKTDFHVEESSSSPSSSPSPSETRFGISSWDDSSPRSDQDYLEKTTTAQDAGGRDIQMQRTATSASWAGPVHSVFSPNQKRFIVFMAAWAGFFSPVSGNIYLPALNPLARDLHVSDTLINLTLTSYMIFQGLAPAFFGDFADAAGRRPAYAVCFVIYIAANIGLALQNSFAALFVLRCLQSTGSSATIAMCSAVVSDVATASERGKYMGLTFAGSLLGPAIGPVIGGVLADFLGWRAIFWFLVILGAAFIIVFAIFFPETARNHVGNGSIPPKGWNMSLMNYLAVRKARRLNPTQDGLSATDGQSAVLPPRPKFRFPNPLRSLTLIFDKENALLLFYNAFLFAAFYDVTSALPSQLKKIFGYNELQIGLCYIPFGVGSMSAALINGQLLDRNFARWCRKLGLKIKKGRDQDLRSFPIEKARLQVAIPAAYSSAVLVCVFGWVLDIGGPLAPLLVLLFFNSLSMSIAFNVTNALMVDFYPKSPATATAANNVVRCLLGAGATAAIVPMIEAMGRGWTFTFLTFFLIATSPMLWLIYFRGMKWRSERYDREDRALKIKEEKMNAAGSGENGLVPVVDDTTDGDGNVSGSGLPPVEGGLPEMAAVVEKEREDEKGMGVDK</sequence>
<feature type="region of interest" description="Disordered" evidence="6">
    <location>
        <begin position="1"/>
        <end position="70"/>
    </location>
</feature>
<dbReference type="CDD" id="cd17323">
    <property type="entry name" value="MFS_Tpo1_MDR_like"/>
    <property type="match status" value="1"/>
</dbReference>
<dbReference type="InterPro" id="IPR036259">
    <property type="entry name" value="MFS_trans_sf"/>
</dbReference>
<dbReference type="PANTHER" id="PTHR23502:SF51">
    <property type="entry name" value="QUINIDINE RESISTANCE PROTEIN 1-RELATED"/>
    <property type="match status" value="1"/>
</dbReference>
<feature type="compositionally biased region" description="Basic and acidic residues" evidence="6">
    <location>
        <begin position="1"/>
        <end position="10"/>
    </location>
</feature>
<feature type="transmembrane region" description="Helical" evidence="7">
    <location>
        <begin position="545"/>
        <end position="567"/>
    </location>
</feature>
<feature type="transmembrane region" description="Helical" evidence="7">
    <location>
        <begin position="480"/>
        <end position="500"/>
    </location>
</feature>
<gene>
    <name evidence="9" type="ORF">A1O1_02126</name>
</gene>
<name>W9YMD9_9EURO</name>